<dbReference type="PROSITE" id="PS51286">
    <property type="entry name" value="RAP"/>
    <property type="match status" value="1"/>
</dbReference>
<dbReference type="EMBL" id="CVMV01000019">
    <property type="protein sequence ID" value="CRG93907.1"/>
    <property type="molecule type" value="Genomic_DNA"/>
</dbReference>
<protein>
    <submittedName>
        <fullName evidence="2">RAP protein, putative</fullName>
    </submittedName>
</protein>
<name>A0A1J1GS84_PLAGA</name>
<evidence type="ECO:0000313" key="3">
    <source>
        <dbReference type="Proteomes" id="UP000220797"/>
    </source>
</evidence>
<dbReference type="SMART" id="SM00952">
    <property type="entry name" value="RAP"/>
    <property type="match status" value="1"/>
</dbReference>
<dbReference type="GeneID" id="39730140"/>
<proteinExistence type="predicted"/>
<dbReference type="Proteomes" id="UP000220797">
    <property type="component" value="Unassembled WGS sequence"/>
</dbReference>
<dbReference type="Pfam" id="PF08373">
    <property type="entry name" value="RAP"/>
    <property type="match status" value="1"/>
</dbReference>
<sequence length="943" mass="111772">MFFIKKKNRIHLNTPFKGIIYTYLFSKKCDKIEKKKFFTTFEQDSSKINNNLEGDLKKFLEQEKIKLETFKKLVLKITLKSNDASIENLLLMLVLFNKNFFYFQDHFPCNYYDKICLNLLNNIKLKIHYLYTCKMLIHTMNILINLKLIDNFILDSYMNKCSSFIKTDEYKINDLVCFLSIFSKINILKNDLKFKNLKRLNWPLIKVICDKLTYNFEELFILHKDNSYSFNLKKRNCEEIKILSNNIRNKDKLNKKISNYYNETTMKNRLKDVCIYEKNGSNVDKNKKIVKNEIVTNIKKSERNDNINNPILYNNKIDNVTSISDEKIFLLEILLSISKSLRDLKYIHLSLLNEVVYHLKNAFLQTNENSAYIDHNLVNKIFFIMQCYLFLQLDHHMFYKSILNTFKNYLQFSTNLIVFFYLLAKNKLFPSKTIEIFDSIFLKNMNDQLYDSNSLIILLESYGLHKYRKNNVITSLLFHLFSQNNCLLRKDKIAHISNKEQEVYISEDKSNNYNNTSNSKNTENIEKHLIEQTNKIKSENHGYSSSDSIISKKNEIDINEKLNDLNKMIYESNKEVKNYYFNASINVSDKIKILYCLFKLDIYEENLIKDINYIINENVIHQISYKLLIKLLLSLCYFSFENVDIYNLIIKNLIKYDIILDNIYLTQLKICELSLRTQHVPNVYNNLNVECIEYINYIKNKDKSIEYHIKSDLQKSVKNILLTFNLNTLEEVPIGPYVVDFVEEDETTYNMPKNYLINKKKELSKIENSSNISNMSDTRDTISINNVDSDYTGKNYILNKEINNFNSEGKNCKNKKKIIIEVNGENHFYKNTKCYTSLSKLKHKLLSDLGYVVINIPYFDWGLLKTDLDKKAYIKKLISENSNVKLRSILPLNQKNDTLKTSELSKINESIQQCKKKKEFLSNIENLRKKNKLKFLKKKSKNI</sequence>
<feature type="domain" description="RAP" evidence="1">
    <location>
        <begin position="818"/>
        <end position="876"/>
    </location>
</feature>
<evidence type="ECO:0000313" key="2">
    <source>
        <dbReference type="EMBL" id="CRG93907.1"/>
    </source>
</evidence>
<dbReference type="OMA" id="HMLYKSI"/>
<evidence type="ECO:0000259" key="1">
    <source>
        <dbReference type="PROSITE" id="PS51286"/>
    </source>
</evidence>
<accession>A0A1J1GS84</accession>
<reference evidence="2" key="1">
    <citation type="submission" date="2015-04" db="EMBL/GenBank/DDBJ databases">
        <authorList>
            <consortium name="Pathogen Informatics"/>
        </authorList>
    </citation>
    <scope>NUCLEOTIDE SEQUENCE [LARGE SCALE GENOMIC DNA]</scope>
    <source>
        <strain evidence="2">8A</strain>
    </source>
</reference>
<comment type="caution">
    <text evidence="2">The sequence shown here is derived from an EMBL/GenBank/DDBJ whole genome shotgun (WGS) entry which is preliminary data.</text>
</comment>
<dbReference type="RefSeq" id="XP_028526728.1">
    <property type="nucleotide sequence ID" value="XM_028675170.1"/>
</dbReference>
<dbReference type="OrthoDB" id="9985850at2759"/>
<gene>
    <name evidence="2" type="ORF">PGAL8A_00161500</name>
</gene>
<dbReference type="InterPro" id="IPR013584">
    <property type="entry name" value="RAP"/>
</dbReference>
<keyword evidence="3" id="KW-1185">Reference proteome</keyword>
<dbReference type="AlphaFoldDB" id="A0A1J1GS84"/>
<organism evidence="2 3">
    <name type="scientific">Plasmodium gallinaceum</name>
    <dbReference type="NCBI Taxonomy" id="5849"/>
    <lineage>
        <taxon>Eukaryota</taxon>
        <taxon>Sar</taxon>
        <taxon>Alveolata</taxon>
        <taxon>Apicomplexa</taxon>
        <taxon>Aconoidasida</taxon>
        <taxon>Haemosporida</taxon>
        <taxon>Plasmodiidae</taxon>
        <taxon>Plasmodium</taxon>
        <taxon>Plasmodium (Haemamoeba)</taxon>
    </lineage>
</organism>
<dbReference type="VEuPathDB" id="PlasmoDB:PGAL8A_00161500"/>